<evidence type="ECO:0000313" key="8">
    <source>
        <dbReference type="Proteomes" id="UP000321570"/>
    </source>
</evidence>
<dbReference type="PROSITE" id="PS51293">
    <property type="entry name" value="SANT"/>
    <property type="match status" value="1"/>
</dbReference>
<evidence type="ECO:0000256" key="4">
    <source>
        <dbReference type="SAM" id="MobiDB-lite"/>
    </source>
</evidence>
<name>A0A564YK70_HYMDI</name>
<reference evidence="7 8" key="1">
    <citation type="submission" date="2019-07" db="EMBL/GenBank/DDBJ databases">
        <authorList>
            <person name="Jastrzebski P J."/>
            <person name="Paukszto L."/>
            <person name="Jastrzebski P J."/>
        </authorList>
    </citation>
    <scope>NUCLEOTIDE SEQUENCE [LARGE SCALE GENOMIC DNA]</scope>
    <source>
        <strain evidence="7 8">WMS-il1</strain>
    </source>
</reference>
<feature type="compositionally biased region" description="Polar residues" evidence="4">
    <location>
        <begin position="367"/>
        <end position="383"/>
    </location>
</feature>
<dbReference type="InterPro" id="IPR001005">
    <property type="entry name" value="SANT/Myb"/>
</dbReference>
<gene>
    <name evidence="7" type="ORF">WMSIL1_LOCUS7216</name>
</gene>
<proteinExistence type="predicted"/>
<evidence type="ECO:0000256" key="2">
    <source>
        <dbReference type="ARBA" id="ARBA00022771"/>
    </source>
</evidence>
<evidence type="ECO:0000256" key="3">
    <source>
        <dbReference type="ARBA" id="ARBA00022833"/>
    </source>
</evidence>
<dbReference type="InterPro" id="IPR017884">
    <property type="entry name" value="SANT_dom"/>
</dbReference>
<keyword evidence="8" id="KW-1185">Reference proteome</keyword>
<feature type="compositionally biased region" description="Polar residues" evidence="4">
    <location>
        <begin position="296"/>
        <end position="310"/>
    </location>
</feature>
<dbReference type="Pfam" id="PF25299">
    <property type="entry name" value="ZZ_ADA2"/>
    <property type="match status" value="1"/>
</dbReference>
<dbReference type="CDD" id="cd00167">
    <property type="entry name" value="SANT"/>
    <property type="match status" value="1"/>
</dbReference>
<feature type="region of interest" description="Disordered" evidence="4">
    <location>
        <begin position="238"/>
        <end position="257"/>
    </location>
</feature>
<dbReference type="Proteomes" id="UP000321570">
    <property type="component" value="Unassembled WGS sequence"/>
</dbReference>
<protein>
    <submittedName>
        <fullName evidence="7">Uncharacterized protein</fullName>
    </submittedName>
</protein>
<feature type="region of interest" description="Disordered" evidence="4">
    <location>
        <begin position="285"/>
        <end position="355"/>
    </location>
</feature>
<sequence>MSEHCSYCIKKLPYIYVKCSNCQKVSLCPECVRYGAEAGKHRRWHKYTFELSNIWGFNFVWTAEREFEFLEHIESCGLGNWSEIASRMGLVSPMECRNHFLSIYASGILANFYHPEPPIPERDFNECPGELCLTKTPIPRECCKKLGLKPKRDDFEYDYDNDAELPITRIRVDFLGDEHYRGLGLALIDMYEERLRRRRLHHVLLANLNLLTHLLPRLFPEHYVSAAKATAGTGYHRSGQARAVLDQSRRSESAPVRKRLLVNQRRRRHQFFGRGFLAATRMKSSLEHQHLEDSTPKNQQPPSSVESMQDSGVGYSESPLHSVLSVENSNGVTNSSPVGDVAAGEGTPIKSGSTPILETDACHHLTANMSRKVATSRTTSMTNKKPKNWPIVDPPSTQLTNNCCIPPCVADPLKPLLRFLSASEADTLLNQLHREHILRQEIEQLQQLKRSQNVFLNETRLAGSMTSPSRFDHSEEDSSDEEQRRKADKKFSFHGSIPSFNHLRRRRSHSLFTHVKRGAKRHIETAAPPKVNHRIGLRSGRVTNLASNSSRGRSRGTRRRGRPPLHHHGSRHHHRLLIRA</sequence>
<feature type="region of interest" description="Disordered" evidence="4">
    <location>
        <begin position="538"/>
        <end position="580"/>
    </location>
</feature>
<dbReference type="Pfam" id="PF22941">
    <property type="entry name" value="TADA2A-like_3rd"/>
    <property type="match status" value="1"/>
</dbReference>
<feature type="region of interest" description="Disordered" evidence="4">
    <location>
        <begin position="464"/>
        <end position="499"/>
    </location>
</feature>
<dbReference type="PROSITE" id="PS50090">
    <property type="entry name" value="MYB_LIKE"/>
    <property type="match status" value="1"/>
</dbReference>
<dbReference type="GO" id="GO:0005634">
    <property type="term" value="C:nucleus"/>
    <property type="evidence" value="ECO:0007669"/>
    <property type="project" value="TreeGrafter"/>
</dbReference>
<feature type="domain" description="Myb-like" evidence="5">
    <location>
        <begin position="61"/>
        <end position="104"/>
    </location>
</feature>
<dbReference type="GO" id="GO:0070461">
    <property type="term" value="C:SAGA-type complex"/>
    <property type="evidence" value="ECO:0007669"/>
    <property type="project" value="TreeGrafter"/>
</dbReference>
<accession>A0A564YK70</accession>
<feature type="compositionally biased region" description="Basic and acidic residues" evidence="4">
    <location>
        <begin position="285"/>
        <end position="295"/>
    </location>
</feature>
<dbReference type="GO" id="GO:0006357">
    <property type="term" value="P:regulation of transcription by RNA polymerase II"/>
    <property type="evidence" value="ECO:0007669"/>
    <property type="project" value="TreeGrafter"/>
</dbReference>
<dbReference type="GO" id="GO:0003713">
    <property type="term" value="F:transcription coactivator activity"/>
    <property type="evidence" value="ECO:0007669"/>
    <property type="project" value="TreeGrafter"/>
</dbReference>
<organism evidence="7 8">
    <name type="scientific">Hymenolepis diminuta</name>
    <name type="common">Rat tapeworm</name>
    <dbReference type="NCBI Taxonomy" id="6216"/>
    <lineage>
        <taxon>Eukaryota</taxon>
        <taxon>Metazoa</taxon>
        <taxon>Spiralia</taxon>
        <taxon>Lophotrochozoa</taxon>
        <taxon>Platyhelminthes</taxon>
        <taxon>Cestoda</taxon>
        <taxon>Eucestoda</taxon>
        <taxon>Cyclophyllidea</taxon>
        <taxon>Hymenolepididae</taxon>
        <taxon>Hymenolepis</taxon>
    </lineage>
</organism>
<dbReference type="GO" id="GO:0003682">
    <property type="term" value="F:chromatin binding"/>
    <property type="evidence" value="ECO:0007669"/>
    <property type="project" value="TreeGrafter"/>
</dbReference>
<dbReference type="GO" id="GO:0006338">
    <property type="term" value="P:chromatin remodeling"/>
    <property type="evidence" value="ECO:0007669"/>
    <property type="project" value="TreeGrafter"/>
</dbReference>
<feature type="region of interest" description="Disordered" evidence="4">
    <location>
        <begin position="367"/>
        <end position="390"/>
    </location>
</feature>
<feature type="domain" description="SANT" evidence="6">
    <location>
        <begin position="56"/>
        <end position="108"/>
    </location>
</feature>
<keyword evidence="1" id="KW-0479">Metal-binding</keyword>
<feature type="compositionally biased region" description="Polar residues" evidence="4">
    <location>
        <begin position="325"/>
        <end position="337"/>
    </location>
</feature>
<dbReference type="AlphaFoldDB" id="A0A564YK70"/>
<evidence type="ECO:0000313" key="7">
    <source>
        <dbReference type="EMBL" id="VUZ47665.1"/>
    </source>
</evidence>
<dbReference type="InterPro" id="IPR009057">
    <property type="entry name" value="Homeodomain-like_sf"/>
</dbReference>
<dbReference type="GO" id="GO:0008270">
    <property type="term" value="F:zinc ion binding"/>
    <property type="evidence" value="ECO:0007669"/>
    <property type="project" value="UniProtKB-KW"/>
</dbReference>
<dbReference type="Gene3D" id="1.10.10.60">
    <property type="entry name" value="Homeodomain-like"/>
    <property type="match status" value="1"/>
</dbReference>
<dbReference type="EMBL" id="CABIJS010000255">
    <property type="protein sequence ID" value="VUZ47665.1"/>
    <property type="molecule type" value="Genomic_DNA"/>
</dbReference>
<evidence type="ECO:0000256" key="1">
    <source>
        <dbReference type="ARBA" id="ARBA00022723"/>
    </source>
</evidence>
<dbReference type="InterPro" id="IPR055141">
    <property type="entry name" value="TADA2A_B-like_dom"/>
</dbReference>
<evidence type="ECO:0000259" key="5">
    <source>
        <dbReference type="PROSITE" id="PS50090"/>
    </source>
</evidence>
<dbReference type="Pfam" id="PF00249">
    <property type="entry name" value="Myb_DNA-binding"/>
    <property type="match status" value="1"/>
</dbReference>
<keyword evidence="2" id="KW-0863">Zinc-finger</keyword>
<keyword evidence="3" id="KW-0862">Zinc</keyword>
<dbReference type="PANTHER" id="PTHR12374">
    <property type="entry name" value="TRANSCRIPTIONAL ADAPTOR 2 ADA2 -RELATED"/>
    <property type="match status" value="1"/>
</dbReference>
<dbReference type="InterPro" id="IPR000433">
    <property type="entry name" value="Znf_ZZ"/>
</dbReference>
<feature type="compositionally biased region" description="Basic and acidic residues" evidence="4">
    <location>
        <begin position="481"/>
        <end position="491"/>
    </location>
</feature>
<evidence type="ECO:0000259" key="6">
    <source>
        <dbReference type="PROSITE" id="PS51293"/>
    </source>
</evidence>
<feature type="compositionally biased region" description="Basic residues" evidence="4">
    <location>
        <begin position="552"/>
        <end position="580"/>
    </location>
</feature>
<dbReference type="PANTHER" id="PTHR12374:SF20">
    <property type="entry name" value="TRANSCRIPTIONAL ADAPTER 2-ALPHA"/>
    <property type="match status" value="1"/>
</dbReference>
<dbReference type="SUPFAM" id="SSF46689">
    <property type="entry name" value="Homeodomain-like"/>
    <property type="match status" value="1"/>
</dbReference>